<feature type="transmembrane region" description="Helical" evidence="1">
    <location>
        <begin position="593"/>
        <end position="611"/>
    </location>
</feature>
<feature type="chain" id="PRO_5046892014" description="Acyltransferase 3 domain-containing protein" evidence="2">
    <location>
        <begin position="17"/>
        <end position="757"/>
    </location>
</feature>
<feature type="transmembrane region" description="Helical" evidence="1">
    <location>
        <begin position="464"/>
        <end position="492"/>
    </location>
</feature>
<feature type="transmembrane region" description="Helical" evidence="1">
    <location>
        <begin position="382"/>
        <end position="400"/>
    </location>
</feature>
<feature type="domain" description="Acyltransferase 3" evidence="3">
    <location>
        <begin position="324"/>
        <end position="740"/>
    </location>
</feature>
<dbReference type="InterPro" id="IPR052728">
    <property type="entry name" value="O2_lipid_transport_reg"/>
</dbReference>
<keyword evidence="2" id="KW-0732">Signal</keyword>
<organism evidence="4 5">
    <name type="scientific">Tetraparma gracilis</name>
    <dbReference type="NCBI Taxonomy" id="2962635"/>
    <lineage>
        <taxon>Eukaryota</taxon>
        <taxon>Sar</taxon>
        <taxon>Stramenopiles</taxon>
        <taxon>Ochrophyta</taxon>
        <taxon>Bolidophyceae</taxon>
        <taxon>Parmales</taxon>
        <taxon>Triparmaceae</taxon>
        <taxon>Tetraparma</taxon>
    </lineage>
</organism>
<evidence type="ECO:0000313" key="4">
    <source>
        <dbReference type="EMBL" id="GMI27900.1"/>
    </source>
</evidence>
<evidence type="ECO:0000259" key="3">
    <source>
        <dbReference type="Pfam" id="PF01757"/>
    </source>
</evidence>
<dbReference type="InterPro" id="IPR002656">
    <property type="entry name" value="Acyl_transf_3_dom"/>
</dbReference>
<evidence type="ECO:0000256" key="2">
    <source>
        <dbReference type="SAM" id="SignalP"/>
    </source>
</evidence>
<keyword evidence="1" id="KW-0472">Membrane</keyword>
<name>A0ABQ6MJX0_9STRA</name>
<feature type="transmembrane region" description="Helical" evidence="1">
    <location>
        <begin position="555"/>
        <end position="572"/>
    </location>
</feature>
<dbReference type="EMBL" id="BRYB01001533">
    <property type="protein sequence ID" value="GMI27900.1"/>
    <property type="molecule type" value="Genomic_DNA"/>
</dbReference>
<protein>
    <recommendedName>
        <fullName evidence="3">Acyltransferase 3 domain-containing protein</fullName>
    </recommendedName>
</protein>
<feature type="transmembrane region" description="Helical" evidence="1">
    <location>
        <begin position="721"/>
        <end position="742"/>
    </location>
</feature>
<dbReference type="PANTHER" id="PTHR11161">
    <property type="entry name" value="O-ACYLTRANSFERASE"/>
    <property type="match status" value="1"/>
</dbReference>
<keyword evidence="1" id="KW-0812">Transmembrane</keyword>
<feature type="transmembrane region" description="Helical" evidence="1">
    <location>
        <begin position="426"/>
        <end position="444"/>
    </location>
</feature>
<dbReference type="Pfam" id="PF01757">
    <property type="entry name" value="Acyl_transf_3"/>
    <property type="match status" value="1"/>
</dbReference>
<keyword evidence="1" id="KW-1133">Transmembrane helix</keyword>
<feature type="transmembrane region" description="Helical" evidence="1">
    <location>
        <begin position="682"/>
        <end position="701"/>
    </location>
</feature>
<keyword evidence="5" id="KW-1185">Reference proteome</keyword>
<comment type="caution">
    <text evidence="4">The sequence shown here is derived from an EMBL/GenBank/DDBJ whole genome shotgun (WGS) entry which is preliminary data.</text>
</comment>
<proteinExistence type="predicted"/>
<dbReference type="PANTHER" id="PTHR11161:SF12">
    <property type="entry name" value="ACYLTRANSFERASE 3 DOMAIN-CONTAINING PROTEIN-RELATED"/>
    <property type="match status" value="1"/>
</dbReference>
<feature type="transmembrane region" description="Helical" evidence="1">
    <location>
        <begin position="512"/>
        <end position="532"/>
    </location>
</feature>
<gene>
    <name evidence="4" type="ORF">TeGR_g2762</name>
</gene>
<evidence type="ECO:0000256" key="1">
    <source>
        <dbReference type="SAM" id="Phobius"/>
    </source>
</evidence>
<accession>A0ABQ6MJX0</accession>
<feature type="transmembrane region" description="Helical" evidence="1">
    <location>
        <begin position="642"/>
        <end position="661"/>
    </location>
</feature>
<reference evidence="4 5" key="1">
    <citation type="journal article" date="2023" name="Commun. Biol.">
        <title>Genome analysis of Parmales, the sister group of diatoms, reveals the evolutionary specialization of diatoms from phago-mixotrophs to photoautotrophs.</title>
        <authorList>
            <person name="Ban H."/>
            <person name="Sato S."/>
            <person name="Yoshikawa S."/>
            <person name="Yamada K."/>
            <person name="Nakamura Y."/>
            <person name="Ichinomiya M."/>
            <person name="Sato N."/>
            <person name="Blanc-Mathieu R."/>
            <person name="Endo H."/>
            <person name="Kuwata A."/>
            <person name="Ogata H."/>
        </authorList>
    </citation>
    <scope>NUCLEOTIDE SEQUENCE [LARGE SCALE GENOMIC DNA]</scope>
</reference>
<dbReference type="Proteomes" id="UP001165060">
    <property type="component" value="Unassembled WGS sequence"/>
</dbReference>
<feature type="signal peptide" evidence="2">
    <location>
        <begin position="1"/>
        <end position="16"/>
    </location>
</feature>
<feature type="transmembrane region" description="Helical" evidence="1">
    <location>
        <begin position="238"/>
        <end position="259"/>
    </location>
</feature>
<evidence type="ECO:0000313" key="5">
    <source>
        <dbReference type="Proteomes" id="UP001165060"/>
    </source>
</evidence>
<sequence length="757" mass="82939">MRCLLLFIALSAVAAAAPPPSHFCQLYLNAYLPAVSSNPAPDALYTSWWSYTASNLHSVAACIQNHTSSNTYDGLCDELLPSFVDLTPSQYPSYSNLCALSAGEIVTTAATLTFVPSSDTSSLPYSTWKGSIDWCMPTACNTYPDRIGGFNGVMSADAALVALPPYLEGYMNAISADSCGEFSAALPVDCADPAVTSTPGTHSQDILSFSRKFGANAYFSIAPIEPGEFEPLMSYNSAILLIGGGGIAFLGLLSLLFLARSGTRSPVEGGSDALLLAEAGDFDKGPSSEVAPSPPEPRPSLLQFFDPVANLKALTARPGAAYGCLDGLRAWAVLWVMLYHNTLFYPVFKANETKQEADLWDSTYQVEMQNRWWYQWFGNGDLGVDVFFVLSGFLIATILLKRVNNANTSNGLVVAWFLFKRLMRLLPAYAACMLAAIWIVPAWTNKDDCEVHWWRNLLFINGDWGVGGCLGQSWSICIEFQFYLLSPFLCILSMLPNEHRRFFRSWGRYRGLWIYGGFAILSLLYRALWAVVDAGSSGRAILNASYVYPLVHTRMGPYCVGMAAAFVHRVWGEAKKEGYPPAIMTDQQNAVRRVLHLVFGAMWALTSYFGAEPDTLEKAIRWVPSEVGLENLDSLPGTFPTFFVYIFNRTLFAASVAWFIVNMLNGRARWFNGLLSAQIWVPVARLSYSAYLLQFAAGYLVSCVVDGRGLDTVGLAFGNQVAFDALQIALSLVLAVGVWVVAEKPGMNVANWVSRGT</sequence>